<keyword evidence="6" id="KW-1185">Reference proteome</keyword>
<dbReference type="PANTHER" id="PTHR34217:SF1">
    <property type="entry name" value="CARBOXYPEPTIDASE 1"/>
    <property type="match status" value="1"/>
</dbReference>
<keyword evidence="1 5" id="KW-0121">Carboxypeptidase</keyword>
<comment type="catalytic activity">
    <reaction evidence="1">
        <text>Release of a C-terminal amino acid with broad specificity, except for -Pro.</text>
        <dbReference type="EC" id="3.4.17.19"/>
    </reaction>
</comment>
<evidence type="ECO:0000313" key="6">
    <source>
        <dbReference type="Proteomes" id="UP000319894"/>
    </source>
</evidence>
<dbReference type="PROSITE" id="PS52034">
    <property type="entry name" value="PEPTIDASE_M32"/>
    <property type="match status" value="1"/>
</dbReference>
<keyword evidence="1" id="KW-0378">Hydrolase</keyword>
<dbReference type="OrthoDB" id="7244at2157"/>
<feature type="binding site" evidence="2">
    <location>
        <position position="284"/>
    </location>
    <ligand>
        <name>Zn(2+)</name>
        <dbReference type="ChEBI" id="CHEBI:29105"/>
        <note>catalytic</note>
    </ligand>
</feature>
<dbReference type="InParanoid" id="A0A554MY24"/>
<dbReference type="RefSeq" id="WP_144262698.1">
    <property type="nucleotide sequence ID" value="NZ_QMDX01000009.1"/>
</dbReference>
<feature type="region of interest" description="Disordered" evidence="4">
    <location>
        <begin position="1"/>
        <end position="24"/>
    </location>
</feature>
<feature type="binding site" evidence="2">
    <location>
        <position position="280"/>
    </location>
    <ligand>
        <name>Zn(2+)</name>
        <dbReference type="ChEBI" id="CHEBI:29105"/>
        <note>catalytic</note>
    </ligand>
</feature>
<dbReference type="EC" id="3.4.17.19" evidence="1"/>
<evidence type="ECO:0000256" key="2">
    <source>
        <dbReference type="PIRSR" id="PIRSR006615-1"/>
    </source>
</evidence>
<dbReference type="CDD" id="cd06460">
    <property type="entry name" value="M32_Taq"/>
    <property type="match status" value="1"/>
</dbReference>
<dbReference type="InterPro" id="IPR001333">
    <property type="entry name" value="Peptidase_M32_Taq"/>
</dbReference>
<name>A0A554MY24_9EURY</name>
<reference evidence="5 6" key="1">
    <citation type="submission" date="2018-06" db="EMBL/GenBank/DDBJ databases">
        <title>Natronomonas sp. F16-60 a new haloarchaeon isolated from a solar saltern of Isla Cristina, Huelva, Spain.</title>
        <authorList>
            <person name="Duran-Viseras A."/>
            <person name="Sanchez-Porro C."/>
            <person name="Ventosa A."/>
        </authorList>
    </citation>
    <scope>NUCLEOTIDE SEQUENCE [LARGE SCALE GENOMIC DNA]</scope>
    <source>
        <strain evidence="5 6">F16-60</strain>
    </source>
</reference>
<protein>
    <recommendedName>
        <fullName evidence="1">Metal-dependent carboxypeptidase</fullName>
        <ecNumber evidence="1">3.4.17.19</ecNumber>
    </recommendedName>
</protein>
<dbReference type="GO" id="GO:0004181">
    <property type="term" value="F:metallocarboxypeptidase activity"/>
    <property type="evidence" value="ECO:0007669"/>
    <property type="project" value="UniProtKB-UniRule"/>
</dbReference>
<dbReference type="GO" id="GO:0046872">
    <property type="term" value="F:metal ion binding"/>
    <property type="evidence" value="ECO:0007669"/>
    <property type="project" value="UniProtKB-KW"/>
</dbReference>
<comment type="cofactor">
    <cofactor evidence="2">
        <name>Zn(2+)</name>
        <dbReference type="ChEBI" id="CHEBI:29105"/>
    </cofactor>
    <text evidence="2">Binds 1 zinc ion per subunit.</text>
</comment>
<accession>A0A554MY24</accession>
<evidence type="ECO:0000313" key="5">
    <source>
        <dbReference type="EMBL" id="TSD10011.1"/>
    </source>
</evidence>
<comment type="caution">
    <text evidence="5">The sequence shown here is derived from an EMBL/GenBank/DDBJ whole genome shotgun (WGS) entry which is preliminary data.</text>
</comment>
<dbReference type="EMBL" id="QMDX01000009">
    <property type="protein sequence ID" value="TSD10011.1"/>
    <property type="molecule type" value="Genomic_DNA"/>
</dbReference>
<keyword evidence="1" id="KW-0482">Metalloprotease</keyword>
<dbReference type="GO" id="GO:0006508">
    <property type="term" value="P:proteolysis"/>
    <property type="evidence" value="ECO:0007669"/>
    <property type="project" value="UniProtKB-UniRule"/>
</dbReference>
<keyword evidence="2" id="KW-0862">Zinc</keyword>
<dbReference type="PANTHER" id="PTHR34217">
    <property type="entry name" value="METAL-DEPENDENT CARBOXYPEPTIDASE"/>
    <property type="match status" value="1"/>
</dbReference>
<dbReference type="Gene3D" id="1.10.1370.30">
    <property type="match status" value="1"/>
</dbReference>
<keyword evidence="1" id="KW-0645">Protease</keyword>
<dbReference type="AlphaFoldDB" id="A0A554MY24"/>
<evidence type="ECO:0000256" key="3">
    <source>
        <dbReference type="PIRSR" id="PIRSR006615-2"/>
    </source>
</evidence>
<sequence>MATEPESTDADAETDSPHAGAPDAYHDLLDRYRQATYLNDAGMLLSWDQQTMMPEGGTPARSKQQSALSSVQHETLTADAVGDRLDELVDADLTAEQSAVVREIRREYEREAAVPGDLVERISEETSNALPVWEEAREASDWARFAPTVETLLDLKREYAEHIDPDADPYAVLFADYEPCLDLEVADRVLTRLREELVPIIDAIADSGVTLAEDAFDGEYDPDTQEAVARDALDELGYPWDHGRLDRSTHPFSTGTQFDARVTTRFDPANPVDALSSTIHEFGHATYTLGLRQDEYGTPLGSHRGLSVHESQSRLWENHVGRSQAWWERFLPTFQEQFPSGEGLSARDAYEAANQVYDDNPIRVEADELTYHMHIVLRYEIEQALVAGDLDVDEVPAVWNEKMEEYLGFRPETDAMGCLQDIHWSHGSFGYFPTYTLGSVMAAQLYAAAEDDIDDLEGRINAGEFEPLHDWLTENVHHHGAAHETNDLLEEATGEAFTADYFLDYVREKYGALYDLDL</sequence>
<feature type="compositionally biased region" description="Acidic residues" evidence="4">
    <location>
        <begin position="1"/>
        <end position="14"/>
    </location>
</feature>
<dbReference type="Proteomes" id="UP000319894">
    <property type="component" value="Unassembled WGS sequence"/>
</dbReference>
<comment type="function">
    <text evidence="1">Broad specificity carboxypetidase that releases amino acids sequentially from the C-terminus, including neutral, aromatic, polar and basic residues.</text>
</comment>
<feature type="active site" description="Proton donor/acceptor" evidence="3">
    <location>
        <position position="281"/>
    </location>
</feature>
<dbReference type="SUPFAM" id="SSF55486">
    <property type="entry name" value="Metalloproteases ('zincins'), catalytic domain"/>
    <property type="match status" value="1"/>
</dbReference>
<evidence type="ECO:0000256" key="4">
    <source>
        <dbReference type="SAM" id="MobiDB-lite"/>
    </source>
</evidence>
<gene>
    <name evidence="5" type="ORF">DP107_13570</name>
</gene>
<dbReference type="Pfam" id="PF02074">
    <property type="entry name" value="Peptidase_M32"/>
    <property type="match status" value="1"/>
</dbReference>
<comment type="similarity">
    <text evidence="1">Belongs to the peptidase M32 family.</text>
</comment>
<keyword evidence="1 2" id="KW-0479">Metal-binding</keyword>
<dbReference type="PRINTS" id="PR00998">
    <property type="entry name" value="CRBOXYPTASET"/>
</dbReference>
<feature type="binding site" evidence="2">
    <location>
        <position position="310"/>
    </location>
    <ligand>
        <name>Zn(2+)</name>
        <dbReference type="ChEBI" id="CHEBI:29105"/>
        <note>catalytic</note>
    </ligand>
</feature>
<proteinExistence type="inferred from homology"/>
<dbReference type="PIRSF" id="PIRSF006615">
    <property type="entry name" value="Zn_crbxpep_Taq"/>
    <property type="match status" value="1"/>
</dbReference>
<organism evidence="5 6">
    <name type="scientific">Haloglomus irregulare</name>
    <dbReference type="NCBI Taxonomy" id="2234134"/>
    <lineage>
        <taxon>Archaea</taxon>
        <taxon>Methanobacteriati</taxon>
        <taxon>Methanobacteriota</taxon>
        <taxon>Stenosarchaea group</taxon>
        <taxon>Halobacteria</taxon>
        <taxon>Halobacteriales</taxon>
        <taxon>Natronomonadaceae</taxon>
        <taxon>Haloglomus</taxon>
    </lineage>
</organism>
<evidence type="ECO:0000256" key="1">
    <source>
        <dbReference type="PIRNR" id="PIRNR006615"/>
    </source>
</evidence>